<comment type="caution">
    <text evidence="1">The sequence shown here is derived from an EMBL/GenBank/DDBJ whole genome shotgun (WGS) entry which is preliminary data.</text>
</comment>
<gene>
    <name evidence="1" type="ORF">A2257_00065</name>
</gene>
<sequence length="73" mass="8636">MSSKIQFANDNYYHVLNRGVDGRQIFLDEADHKRFLESLENFNTKDHKTIQRSRLDKLEAKPLLALNYETPKI</sequence>
<dbReference type="Proteomes" id="UP000177407">
    <property type="component" value="Unassembled WGS sequence"/>
</dbReference>
<protein>
    <submittedName>
        <fullName evidence="1">Uncharacterized protein</fullName>
    </submittedName>
</protein>
<evidence type="ECO:0000313" key="1">
    <source>
        <dbReference type="EMBL" id="OGF20867.1"/>
    </source>
</evidence>
<dbReference type="EMBL" id="MFGA01000019">
    <property type="protein sequence ID" value="OGF20867.1"/>
    <property type="molecule type" value="Genomic_DNA"/>
</dbReference>
<organism evidence="1 2">
    <name type="scientific">Candidatus Falkowbacteria bacterium RIFOXYA2_FULL_38_12</name>
    <dbReference type="NCBI Taxonomy" id="1797993"/>
    <lineage>
        <taxon>Bacteria</taxon>
        <taxon>Candidatus Falkowiibacteriota</taxon>
    </lineage>
</organism>
<reference evidence="1 2" key="1">
    <citation type="journal article" date="2016" name="Nat. Commun.">
        <title>Thousands of microbial genomes shed light on interconnected biogeochemical processes in an aquifer system.</title>
        <authorList>
            <person name="Anantharaman K."/>
            <person name="Brown C.T."/>
            <person name="Hug L.A."/>
            <person name="Sharon I."/>
            <person name="Castelle C.J."/>
            <person name="Probst A.J."/>
            <person name="Thomas B.C."/>
            <person name="Singh A."/>
            <person name="Wilkins M.J."/>
            <person name="Karaoz U."/>
            <person name="Brodie E.L."/>
            <person name="Williams K.H."/>
            <person name="Hubbard S.S."/>
            <person name="Banfield J.F."/>
        </authorList>
    </citation>
    <scope>NUCLEOTIDE SEQUENCE [LARGE SCALE GENOMIC DNA]</scope>
</reference>
<dbReference type="AlphaFoldDB" id="A0A1F5S2D8"/>
<evidence type="ECO:0000313" key="2">
    <source>
        <dbReference type="Proteomes" id="UP000177407"/>
    </source>
</evidence>
<accession>A0A1F5S2D8</accession>
<name>A0A1F5S2D8_9BACT</name>
<proteinExistence type="predicted"/>